<keyword evidence="3" id="KW-1185">Reference proteome</keyword>
<dbReference type="InParanoid" id="B9T5P8"/>
<dbReference type="Proteomes" id="UP000008311">
    <property type="component" value="Unassembled WGS sequence"/>
</dbReference>
<dbReference type="EMBL" id="EQ974543">
    <property type="protein sequence ID" value="EEF28824.1"/>
    <property type="molecule type" value="Genomic_DNA"/>
</dbReference>
<name>B9T5P8_RICCO</name>
<evidence type="ECO:0000259" key="1">
    <source>
        <dbReference type="Pfam" id="PF13456"/>
    </source>
</evidence>
<dbReference type="GO" id="GO:0004523">
    <property type="term" value="F:RNA-DNA hybrid ribonuclease activity"/>
    <property type="evidence" value="ECO:0007669"/>
    <property type="project" value="InterPro"/>
</dbReference>
<evidence type="ECO:0000313" key="3">
    <source>
        <dbReference type="Proteomes" id="UP000008311"/>
    </source>
</evidence>
<evidence type="ECO:0000313" key="2">
    <source>
        <dbReference type="EMBL" id="EEF28824.1"/>
    </source>
</evidence>
<dbReference type="InterPro" id="IPR044730">
    <property type="entry name" value="RNase_H-like_dom_plant"/>
</dbReference>
<gene>
    <name evidence="2" type="ORF">RCOM_0831870</name>
</gene>
<proteinExistence type="predicted"/>
<dbReference type="GO" id="GO:0003676">
    <property type="term" value="F:nucleic acid binding"/>
    <property type="evidence" value="ECO:0007669"/>
    <property type="project" value="InterPro"/>
</dbReference>
<reference evidence="3" key="1">
    <citation type="journal article" date="2010" name="Nat. Biotechnol.">
        <title>Draft genome sequence of the oilseed species Ricinus communis.</title>
        <authorList>
            <person name="Chan A.P."/>
            <person name="Crabtree J."/>
            <person name="Zhao Q."/>
            <person name="Lorenzi H."/>
            <person name="Orvis J."/>
            <person name="Puiu D."/>
            <person name="Melake-Berhan A."/>
            <person name="Jones K.M."/>
            <person name="Redman J."/>
            <person name="Chen G."/>
            <person name="Cahoon E.B."/>
            <person name="Gedil M."/>
            <person name="Stanke M."/>
            <person name="Haas B.J."/>
            <person name="Wortman J.R."/>
            <person name="Fraser-Liggett C.M."/>
            <person name="Ravel J."/>
            <person name="Rabinowicz P.D."/>
        </authorList>
    </citation>
    <scope>NUCLEOTIDE SEQUENCE [LARGE SCALE GENOMIC DNA]</scope>
    <source>
        <strain evidence="3">cv. Hale</strain>
    </source>
</reference>
<dbReference type="PANTHER" id="PTHR47723:SF13">
    <property type="entry name" value="PUTATIVE-RELATED"/>
    <property type="match status" value="1"/>
</dbReference>
<dbReference type="CDD" id="cd06222">
    <property type="entry name" value="RNase_H_like"/>
    <property type="match status" value="1"/>
</dbReference>
<dbReference type="AlphaFoldDB" id="B9T5P8"/>
<feature type="domain" description="RNase H type-1" evidence="1">
    <location>
        <begin position="2"/>
        <end position="70"/>
    </location>
</feature>
<protein>
    <recommendedName>
        <fullName evidence="1">RNase H type-1 domain-containing protein</fullName>
    </recommendedName>
</protein>
<dbReference type="InterPro" id="IPR002156">
    <property type="entry name" value="RNaseH_domain"/>
</dbReference>
<dbReference type="Pfam" id="PF13456">
    <property type="entry name" value="RVT_3"/>
    <property type="match status" value="1"/>
</dbReference>
<dbReference type="eggNOG" id="KOG1075">
    <property type="taxonomic scope" value="Eukaryota"/>
</dbReference>
<dbReference type="InterPro" id="IPR053151">
    <property type="entry name" value="RNase_H-like"/>
</dbReference>
<accession>B9T5P8</accession>
<organism evidence="2 3">
    <name type="scientific">Ricinus communis</name>
    <name type="common">Castor bean</name>
    <dbReference type="NCBI Taxonomy" id="3988"/>
    <lineage>
        <taxon>Eukaryota</taxon>
        <taxon>Viridiplantae</taxon>
        <taxon>Streptophyta</taxon>
        <taxon>Embryophyta</taxon>
        <taxon>Tracheophyta</taxon>
        <taxon>Spermatophyta</taxon>
        <taxon>Magnoliopsida</taxon>
        <taxon>eudicotyledons</taxon>
        <taxon>Gunneridae</taxon>
        <taxon>Pentapetalae</taxon>
        <taxon>rosids</taxon>
        <taxon>fabids</taxon>
        <taxon>Malpighiales</taxon>
        <taxon>Euphorbiaceae</taxon>
        <taxon>Acalyphoideae</taxon>
        <taxon>Acalypheae</taxon>
        <taxon>Ricinus</taxon>
    </lineage>
</organism>
<dbReference type="PANTHER" id="PTHR47723">
    <property type="entry name" value="OS05G0353850 PROTEIN"/>
    <property type="match status" value="1"/>
</dbReference>
<sequence>MAWECGVRNLLVETNITCIVSLILGQEMAMGSHASFVRGIRGLLSLAWQVQVYHINRECNLVADKMAAMANDLPLGYHFFQEPPQGYLQWLSHDK</sequence>